<evidence type="ECO:0000256" key="5">
    <source>
        <dbReference type="ARBA" id="ARBA00022643"/>
    </source>
</evidence>
<dbReference type="InterPro" id="IPR001226">
    <property type="entry name" value="Flavodoxin_CS"/>
</dbReference>
<protein>
    <recommendedName>
        <fullName evidence="8">Flavodoxin</fullName>
    </recommendedName>
</protein>
<dbReference type="NCBIfam" id="TIGR01752">
    <property type="entry name" value="flav_long"/>
    <property type="match status" value="1"/>
</dbReference>
<evidence type="ECO:0000256" key="4">
    <source>
        <dbReference type="ARBA" id="ARBA00022630"/>
    </source>
</evidence>
<dbReference type="PIRSF" id="PIRSF038996">
    <property type="entry name" value="FldA"/>
    <property type="match status" value="1"/>
</dbReference>
<reference evidence="10 11" key="1">
    <citation type="submission" date="2019-03" db="EMBL/GenBank/DDBJ databases">
        <title>Metabolic reconstructions from genomes of highly enriched 'Candidatus Accumulibacter' and 'Candidatus Competibacter' bioreactor populations.</title>
        <authorList>
            <person name="Annavajhala M.K."/>
            <person name="Welles L."/>
            <person name="Abbas B."/>
            <person name="Sorokin D."/>
            <person name="Park H."/>
            <person name="Van Loosdrecht M."/>
            <person name="Chandran K."/>
        </authorList>
    </citation>
    <scope>NUCLEOTIDE SEQUENCE [LARGE SCALE GENOMIC DNA]</scope>
    <source>
        <strain evidence="10 11">SBR_G</strain>
    </source>
</reference>
<comment type="similarity">
    <text evidence="2 8">Belongs to the flavodoxin family.</text>
</comment>
<keyword evidence="3 8" id="KW-0813">Transport</keyword>
<dbReference type="PANTHER" id="PTHR42809">
    <property type="entry name" value="FLAVODOXIN 2"/>
    <property type="match status" value="1"/>
</dbReference>
<accession>A0ABX1TKV7</accession>
<name>A0ABX1TKV7_9GAMM</name>
<keyword evidence="7" id="KW-0535">Nitrogen fixation</keyword>
<dbReference type="Proteomes" id="UP000760480">
    <property type="component" value="Unassembled WGS sequence"/>
</dbReference>
<keyword evidence="4 8" id="KW-0285">Flavoprotein</keyword>
<dbReference type="EMBL" id="SPMZ01000036">
    <property type="protein sequence ID" value="NMQ20021.1"/>
    <property type="molecule type" value="Genomic_DNA"/>
</dbReference>
<dbReference type="InterPro" id="IPR010086">
    <property type="entry name" value="Flavodoxin_lc"/>
</dbReference>
<dbReference type="PROSITE" id="PS50902">
    <property type="entry name" value="FLAVODOXIN_LIKE"/>
    <property type="match status" value="1"/>
</dbReference>
<evidence type="ECO:0000256" key="6">
    <source>
        <dbReference type="ARBA" id="ARBA00022982"/>
    </source>
</evidence>
<dbReference type="Gene3D" id="3.40.50.360">
    <property type="match status" value="1"/>
</dbReference>
<evidence type="ECO:0000313" key="11">
    <source>
        <dbReference type="Proteomes" id="UP000760480"/>
    </source>
</evidence>
<dbReference type="PROSITE" id="PS00201">
    <property type="entry name" value="FLAVODOXIN"/>
    <property type="match status" value="1"/>
</dbReference>
<dbReference type="PANTHER" id="PTHR42809:SF1">
    <property type="entry name" value="FLAVODOXIN 1"/>
    <property type="match status" value="1"/>
</dbReference>
<keyword evidence="11" id="KW-1185">Reference proteome</keyword>
<proteinExistence type="inferred from homology"/>
<organism evidence="10 11">
    <name type="scientific">Candidatus Competibacter phosphatis</name>
    <dbReference type="NCBI Taxonomy" id="221280"/>
    <lineage>
        <taxon>Bacteria</taxon>
        <taxon>Pseudomonadati</taxon>
        <taxon>Pseudomonadota</taxon>
        <taxon>Gammaproteobacteria</taxon>
        <taxon>Candidatus Competibacteraceae</taxon>
        <taxon>Candidatus Competibacter</taxon>
    </lineage>
</organism>
<dbReference type="InterPro" id="IPR050619">
    <property type="entry name" value="Flavodoxin"/>
</dbReference>
<evidence type="ECO:0000256" key="3">
    <source>
        <dbReference type="ARBA" id="ARBA00022448"/>
    </source>
</evidence>
<dbReference type="InterPro" id="IPR008254">
    <property type="entry name" value="Flavodoxin/NO_synth"/>
</dbReference>
<dbReference type="InterPro" id="IPR001094">
    <property type="entry name" value="Flavdoxin-like"/>
</dbReference>
<evidence type="ECO:0000313" key="10">
    <source>
        <dbReference type="EMBL" id="NMQ20021.1"/>
    </source>
</evidence>
<sequence length="174" mass="18982">MAKIGLFYATDTGNTRKIAKRIKKQFEEGEIELFDVAKATPDAMKDCEALIVGTPTLGDGELPDTLAAFLEQMDSSHVSGKTIAMFGLGDQVGYPTEFVDALGITYKKLKKLGANLIGGWSAEGYEFEKSKALRDGEFVGLVLDQDNQADQTNERLEEWLEQVKPELLGATVTG</sequence>
<keyword evidence="5 8" id="KW-0288">FMN</keyword>
<dbReference type="NCBIfam" id="NF006739">
    <property type="entry name" value="PRK09267.1-5"/>
    <property type="match status" value="1"/>
</dbReference>
<dbReference type="InterPro" id="IPR029039">
    <property type="entry name" value="Flavoprotein-like_sf"/>
</dbReference>
<evidence type="ECO:0000256" key="2">
    <source>
        <dbReference type="ARBA" id="ARBA00005267"/>
    </source>
</evidence>
<dbReference type="PRINTS" id="PR00369">
    <property type="entry name" value="FLAVODOXIN"/>
</dbReference>
<keyword evidence="6 8" id="KW-0249">Electron transport</keyword>
<evidence type="ECO:0000256" key="7">
    <source>
        <dbReference type="ARBA" id="ARBA00023231"/>
    </source>
</evidence>
<comment type="cofactor">
    <cofactor evidence="1 8">
        <name>FMN</name>
        <dbReference type="ChEBI" id="CHEBI:58210"/>
    </cofactor>
</comment>
<comment type="caution">
    <text evidence="10">The sequence shown here is derived from an EMBL/GenBank/DDBJ whole genome shotgun (WGS) entry which is preliminary data.</text>
</comment>
<evidence type="ECO:0000256" key="1">
    <source>
        <dbReference type="ARBA" id="ARBA00001917"/>
    </source>
</evidence>
<dbReference type="RefSeq" id="WP_169249281.1">
    <property type="nucleotide sequence ID" value="NZ_SPMZ01000036.1"/>
</dbReference>
<evidence type="ECO:0000256" key="8">
    <source>
        <dbReference type="PIRNR" id="PIRNR038996"/>
    </source>
</evidence>
<dbReference type="Pfam" id="PF00258">
    <property type="entry name" value="Flavodoxin_1"/>
    <property type="match status" value="1"/>
</dbReference>
<comment type="function">
    <text evidence="8">Low-potential electron donor to a number of redox enzymes.</text>
</comment>
<evidence type="ECO:0000259" key="9">
    <source>
        <dbReference type="PROSITE" id="PS50902"/>
    </source>
</evidence>
<dbReference type="SUPFAM" id="SSF52218">
    <property type="entry name" value="Flavoproteins"/>
    <property type="match status" value="1"/>
</dbReference>
<gene>
    <name evidence="10" type="ORF">E4P82_12935</name>
</gene>
<feature type="domain" description="Flavodoxin-like" evidence="9">
    <location>
        <begin position="4"/>
        <end position="164"/>
    </location>
</feature>